<dbReference type="SMART" id="SM00409">
    <property type="entry name" value="IG"/>
    <property type="match status" value="2"/>
</dbReference>
<feature type="non-terminal residue" evidence="8">
    <location>
        <position position="1"/>
    </location>
</feature>
<evidence type="ECO:0000256" key="6">
    <source>
        <dbReference type="ARBA" id="ARBA00023319"/>
    </source>
</evidence>
<name>A0A2P4SLL1_BAMTH</name>
<dbReference type="EMBL" id="PPHD01037034">
    <property type="protein sequence ID" value="POI25005.1"/>
    <property type="molecule type" value="Genomic_DNA"/>
</dbReference>
<keyword evidence="4" id="KW-0472">Membrane</keyword>
<evidence type="ECO:0000256" key="1">
    <source>
        <dbReference type="ARBA" id="ARBA00004370"/>
    </source>
</evidence>
<dbReference type="InterPro" id="IPR003598">
    <property type="entry name" value="Ig_sub2"/>
</dbReference>
<comment type="caution">
    <text evidence="8">The sequence shown here is derived from an EMBL/GenBank/DDBJ whole genome shotgun (WGS) entry which is preliminary data.</text>
</comment>
<dbReference type="OrthoDB" id="8924181at2759"/>
<feature type="domain" description="Ig-like" evidence="7">
    <location>
        <begin position="231"/>
        <end position="317"/>
    </location>
</feature>
<dbReference type="Pfam" id="PF07686">
    <property type="entry name" value="V-set"/>
    <property type="match status" value="2"/>
</dbReference>
<dbReference type="Proteomes" id="UP000237246">
    <property type="component" value="Unassembled WGS sequence"/>
</dbReference>
<dbReference type="PANTHER" id="PTHR19256:SF65">
    <property type="entry name" value="T CELL RECEPTOR GAMMA CONSTANT 1-RELATED"/>
    <property type="match status" value="1"/>
</dbReference>
<dbReference type="InterPro" id="IPR051117">
    <property type="entry name" value="TRG_var/const_region"/>
</dbReference>
<dbReference type="Gene3D" id="2.60.40.10">
    <property type="entry name" value="Immunoglobulins"/>
    <property type="match status" value="2"/>
</dbReference>
<keyword evidence="2" id="KW-0812">Transmembrane</keyword>
<sequence length="332" mass="37604">WICMGNSQTEPVSITKSQGNIHLQCHFGDFFGDFDNTVIHWYQLKEIKPPERLLFFAEGKSRVESGFQGNKYTADKVSGQNLCILTINSESPDIAATYYCAYWEPHHDRSSETSKTQNSFNYAASTSLIALATLSCSESQQQLRRTSKHAAAGSSCGHNHLVLFVLFLKLTFPHRNPRISYKMDFCGKFPYRALYPSPSHKEVYVCTVILKTSLEILIRLSYTGGDAQAVPVQSPAEHRLVEGSSVTMTCQLSSGTTVHWYRQLPGEPPKRILYMSGSSPTFDDSNNRQKFQMQRNPSNSVLTIKKSTRRDTGTYYCAYWYYKGFTVLDGQR</sequence>
<dbReference type="InterPro" id="IPR036179">
    <property type="entry name" value="Ig-like_dom_sf"/>
</dbReference>
<keyword evidence="3" id="KW-1133">Transmembrane helix</keyword>
<evidence type="ECO:0000256" key="3">
    <source>
        <dbReference type="ARBA" id="ARBA00022989"/>
    </source>
</evidence>
<dbReference type="PROSITE" id="PS50835">
    <property type="entry name" value="IG_LIKE"/>
    <property type="match status" value="1"/>
</dbReference>
<dbReference type="InterPro" id="IPR013783">
    <property type="entry name" value="Ig-like_fold"/>
</dbReference>
<dbReference type="GO" id="GO:0016020">
    <property type="term" value="C:membrane"/>
    <property type="evidence" value="ECO:0007669"/>
    <property type="project" value="UniProtKB-SubCell"/>
</dbReference>
<evidence type="ECO:0000256" key="4">
    <source>
        <dbReference type="ARBA" id="ARBA00023136"/>
    </source>
</evidence>
<evidence type="ECO:0000256" key="2">
    <source>
        <dbReference type="ARBA" id="ARBA00022692"/>
    </source>
</evidence>
<comment type="subcellular location">
    <subcellularLocation>
        <location evidence="1">Membrane</location>
    </subcellularLocation>
</comment>
<keyword evidence="9" id="KW-1185">Reference proteome</keyword>
<dbReference type="InterPro" id="IPR007110">
    <property type="entry name" value="Ig-like_dom"/>
</dbReference>
<dbReference type="SMART" id="SM00408">
    <property type="entry name" value="IGc2"/>
    <property type="match status" value="1"/>
</dbReference>
<evidence type="ECO:0000313" key="8">
    <source>
        <dbReference type="EMBL" id="POI25005.1"/>
    </source>
</evidence>
<evidence type="ECO:0000313" key="9">
    <source>
        <dbReference type="Proteomes" id="UP000237246"/>
    </source>
</evidence>
<reference evidence="8 9" key="1">
    <citation type="submission" date="2018-01" db="EMBL/GenBank/DDBJ databases">
        <title>Comparison of the Chinese Bamboo Partridge and Red Junglefowl genome sequences highlights the importance of demography in genome evolution.</title>
        <authorList>
            <person name="Tiley G.P."/>
            <person name="Kimball R.T."/>
            <person name="Braun E.L."/>
            <person name="Burleigh J.G."/>
        </authorList>
    </citation>
    <scope>NUCLEOTIDE SEQUENCE [LARGE SCALE GENOMIC DNA]</scope>
    <source>
        <strain evidence="8">RTK389</strain>
        <tissue evidence="8">Blood</tissue>
    </source>
</reference>
<protein>
    <recommendedName>
        <fullName evidence="7">Ig-like domain-containing protein</fullName>
    </recommendedName>
</protein>
<dbReference type="SMART" id="SM00406">
    <property type="entry name" value="IGv"/>
    <property type="match status" value="2"/>
</dbReference>
<dbReference type="AlphaFoldDB" id="A0A2P4SLL1"/>
<dbReference type="InterPro" id="IPR013106">
    <property type="entry name" value="Ig_V-set"/>
</dbReference>
<evidence type="ECO:0000256" key="5">
    <source>
        <dbReference type="ARBA" id="ARBA00023170"/>
    </source>
</evidence>
<keyword evidence="6" id="KW-0393">Immunoglobulin domain</keyword>
<keyword evidence="5" id="KW-0675">Receptor</keyword>
<organism evidence="8 9">
    <name type="scientific">Bambusicola thoracicus</name>
    <name type="common">Chinese bamboo-partridge</name>
    <name type="synonym">Perdix thoracica</name>
    <dbReference type="NCBI Taxonomy" id="9083"/>
    <lineage>
        <taxon>Eukaryota</taxon>
        <taxon>Metazoa</taxon>
        <taxon>Chordata</taxon>
        <taxon>Craniata</taxon>
        <taxon>Vertebrata</taxon>
        <taxon>Euteleostomi</taxon>
        <taxon>Archelosauria</taxon>
        <taxon>Archosauria</taxon>
        <taxon>Dinosauria</taxon>
        <taxon>Saurischia</taxon>
        <taxon>Theropoda</taxon>
        <taxon>Coelurosauria</taxon>
        <taxon>Aves</taxon>
        <taxon>Neognathae</taxon>
        <taxon>Galloanserae</taxon>
        <taxon>Galliformes</taxon>
        <taxon>Phasianidae</taxon>
        <taxon>Perdicinae</taxon>
        <taxon>Bambusicola</taxon>
    </lineage>
</organism>
<dbReference type="SUPFAM" id="SSF48726">
    <property type="entry name" value="Immunoglobulin"/>
    <property type="match status" value="2"/>
</dbReference>
<proteinExistence type="predicted"/>
<accession>A0A2P4SLL1</accession>
<dbReference type="InterPro" id="IPR003599">
    <property type="entry name" value="Ig_sub"/>
</dbReference>
<dbReference type="PANTHER" id="PTHR19256">
    <property type="entry name" value="T-CELL RECEPTOR GAMMA CHAIN"/>
    <property type="match status" value="1"/>
</dbReference>
<evidence type="ECO:0000259" key="7">
    <source>
        <dbReference type="PROSITE" id="PS50835"/>
    </source>
</evidence>
<gene>
    <name evidence="8" type="ORF">CIB84_011245</name>
</gene>